<dbReference type="STRING" id="1035839.GCA_000238795_00345"/>
<feature type="domain" description="Major facilitator superfamily (MFS) profile" evidence="7">
    <location>
        <begin position="15"/>
        <end position="394"/>
    </location>
</feature>
<dbReference type="SUPFAM" id="SSF103473">
    <property type="entry name" value="MFS general substrate transporter"/>
    <property type="match status" value="1"/>
</dbReference>
<feature type="transmembrane region" description="Helical" evidence="6">
    <location>
        <begin position="81"/>
        <end position="100"/>
    </location>
</feature>
<dbReference type="Pfam" id="PF07690">
    <property type="entry name" value="MFS_1"/>
    <property type="match status" value="1"/>
</dbReference>
<comment type="subcellular location">
    <subcellularLocation>
        <location evidence="1">Cell membrane</location>
        <topology evidence="1">Multi-pass membrane protein</topology>
    </subcellularLocation>
</comment>
<evidence type="ECO:0000256" key="4">
    <source>
        <dbReference type="ARBA" id="ARBA00022989"/>
    </source>
</evidence>
<dbReference type="PROSITE" id="PS50850">
    <property type="entry name" value="MFS"/>
    <property type="match status" value="1"/>
</dbReference>
<evidence type="ECO:0000256" key="3">
    <source>
        <dbReference type="ARBA" id="ARBA00022692"/>
    </source>
</evidence>
<evidence type="ECO:0000256" key="2">
    <source>
        <dbReference type="ARBA" id="ARBA00022475"/>
    </source>
</evidence>
<keyword evidence="8" id="KW-0762">Sugar transport</keyword>
<evidence type="ECO:0000256" key="1">
    <source>
        <dbReference type="ARBA" id="ARBA00004651"/>
    </source>
</evidence>
<evidence type="ECO:0000313" key="9">
    <source>
        <dbReference type="Proteomes" id="UP000253872"/>
    </source>
</evidence>
<evidence type="ECO:0000256" key="6">
    <source>
        <dbReference type="SAM" id="Phobius"/>
    </source>
</evidence>
<dbReference type="CDD" id="cd17324">
    <property type="entry name" value="MFS_NepI_like"/>
    <property type="match status" value="1"/>
</dbReference>
<feature type="transmembrane region" description="Helical" evidence="6">
    <location>
        <begin position="140"/>
        <end position="158"/>
    </location>
</feature>
<feature type="transmembrane region" description="Helical" evidence="6">
    <location>
        <begin position="106"/>
        <end position="128"/>
    </location>
</feature>
<keyword evidence="8" id="KW-0813">Transport</keyword>
<feature type="transmembrane region" description="Helical" evidence="6">
    <location>
        <begin position="301"/>
        <end position="320"/>
    </location>
</feature>
<keyword evidence="2" id="KW-1003">Cell membrane</keyword>
<feature type="transmembrane region" description="Helical" evidence="6">
    <location>
        <begin position="341"/>
        <end position="363"/>
    </location>
</feature>
<reference evidence="8 9" key="1">
    <citation type="submission" date="2018-05" db="EMBL/GenBank/DDBJ databases">
        <title>Draft Genome Sequences for a Diverse set of 7 Haemophilus Species.</title>
        <authorList>
            <person name="Nichols M."/>
            <person name="Topaz N."/>
            <person name="Wang X."/>
            <person name="Wang X."/>
            <person name="Boxrud D."/>
        </authorList>
    </citation>
    <scope>NUCLEOTIDE SEQUENCE [LARGE SCALE GENOMIC DNA]</scope>
    <source>
        <strain evidence="8 9">C2002001239</strain>
    </source>
</reference>
<keyword evidence="3 6" id="KW-0812">Transmembrane</keyword>
<dbReference type="GO" id="GO:0005886">
    <property type="term" value="C:plasma membrane"/>
    <property type="evidence" value="ECO:0007669"/>
    <property type="project" value="UniProtKB-SubCell"/>
</dbReference>
<feature type="transmembrane region" description="Helical" evidence="6">
    <location>
        <begin position="250"/>
        <end position="270"/>
    </location>
</feature>
<evidence type="ECO:0000313" key="8">
    <source>
        <dbReference type="EMBL" id="RDE73188.1"/>
    </source>
</evidence>
<feature type="transmembrane region" description="Helical" evidence="6">
    <location>
        <begin position="277"/>
        <end position="295"/>
    </location>
</feature>
<dbReference type="InterPro" id="IPR020846">
    <property type="entry name" value="MFS_dom"/>
</dbReference>
<dbReference type="EMBL" id="QEPN01000002">
    <property type="protein sequence ID" value="RDE73188.1"/>
    <property type="molecule type" value="Genomic_DNA"/>
</dbReference>
<proteinExistence type="predicted"/>
<dbReference type="PANTHER" id="PTHR43124:SF4">
    <property type="entry name" value="SUGAR EFFLUX TRANSPORTER"/>
    <property type="match status" value="1"/>
</dbReference>
<feature type="transmembrane region" description="Helical" evidence="6">
    <location>
        <begin position="55"/>
        <end position="74"/>
    </location>
</feature>
<feature type="transmembrane region" description="Helical" evidence="6">
    <location>
        <begin position="170"/>
        <end position="189"/>
    </location>
</feature>
<protein>
    <submittedName>
        <fullName evidence="8">Sugar transporter</fullName>
    </submittedName>
</protein>
<name>A0A369YH65_9PAST</name>
<keyword evidence="5 6" id="KW-0472">Membrane</keyword>
<sequence length="394" mass="43006">MMISRTEYRRLALLRVLAFSLSAFIFNTTEFIPVALLSDIAQSFEMETSTVGLMITVYAWVVFLASLPLMLFSAKMERKKLLMLLFTVFIISHGLSIIAWNFEVLLISRIGIALAHALFWSITASLVIRVAPKDKKQQALGLLALGSSLAMILGLPLGRMIGQALDWRSTFAVIAVIACVIMLVMWKLLPHLPSQNAGSLSSLPILIKRPMLIGIYLTTVIAISGHFTGYSYIEPFIVKISQVSAETGTAILLVFGLAGVMASFIFGRLYKRMPNKFLMGCLGLIILMQFSLLPFSEHICAIFIVVFLWGMGITGLSIALQMKVLELAPDATDVATAIYSGIYNMGIGGGALIGSLVIQHLSLAQVGNVGGAFVLVALLWLGFLFMRFASNQKN</sequence>
<dbReference type="InterPro" id="IPR036259">
    <property type="entry name" value="MFS_trans_sf"/>
</dbReference>
<dbReference type="AlphaFoldDB" id="A0A369YH65"/>
<dbReference type="InterPro" id="IPR011701">
    <property type="entry name" value="MFS"/>
</dbReference>
<dbReference type="GO" id="GO:0022857">
    <property type="term" value="F:transmembrane transporter activity"/>
    <property type="evidence" value="ECO:0007669"/>
    <property type="project" value="InterPro"/>
</dbReference>
<feature type="transmembrane region" description="Helical" evidence="6">
    <location>
        <begin position="210"/>
        <end position="230"/>
    </location>
</feature>
<dbReference type="Proteomes" id="UP000253872">
    <property type="component" value="Unassembled WGS sequence"/>
</dbReference>
<dbReference type="NCBIfam" id="NF002921">
    <property type="entry name" value="PRK03545.1"/>
    <property type="match status" value="1"/>
</dbReference>
<organism evidence="8 9">
    <name type="scientific">Haemophilus sputorum</name>
    <dbReference type="NCBI Taxonomy" id="1078480"/>
    <lineage>
        <taxon>Bacteria</taxon>
        <taxon>Pseudomonadati</taxon>
        <taxon>Pseudomonadota</taxon>
        <taxon>Gammaproteobacteria</taxon>
        <taxon>Pasteurellales</taxon>
        <taxon>Pasteurellaceae</taxon>
        <taxon>Haemophilus</taxon>
    </lineage>
</organism>
<accession>A0A369YH65</accession>
<feature type="transmembrane region" description="Helical" evidence="6">
    <location>
        <begin position="369"/>
        <end position="389"/>
    </location>
</feature>
<evidence type="ECO:0000259" key="7">
    <source>
        <dbReference type="PROSITE" id="PS50850"/>
    </source>
</evidence>
<keyword evidence="4 6" id="KW-1133">Transmembrane helix</keyword>
<dbReference type="Gene3D" id="1.20.1250.20">
    <property type="entry name" value="MFS general substrate transporter like domains"/>
    <property type="match status" value="1"/>
</dbReference>
<comment type="caution">
    <text evidence="8">The sequence shown here is derived from an EMBL/GenBank/DDBJ whole genome shotgun (WGS) entry which is preliminary data.</text>
</comment>
<dbReference type="InterPro" id="IPR050189">
    <property type="entry name" value="MFS_Efflux_Transporters"/>
</dbReference>
<dbReference type="PANTHER" id="PTHR43124">
    <property type="entry name" value="PURINE EFFLUX PUMP PBUE"/>
    <property type="match status" value="1"/>
</dbReference>
<evidence type="ECO:0000256" key="5">
    <source>
        <dbReference type="ARBA" id="ARBA00023136"/>
    </source>
</evidence>
<gene>
    <name evidence="8" type="ORF">DPV93_03610</name>
</gene>